<dbReference type="OrthoDB" id="1036397at2"/>
<protein>
    <submittedName>
        <fullName evidence="1">Uncharacterized protein</fullName>
    </submittedName>
</protein>
<evidence type="ECO:0000313" key="1">
    <source>
        <dbReference type="EMBL" id="REA63762.1"/>
    </source>
</evidence>
<evidence type="ECO:0000313" key="2">
    <source>
        <dbReference type="Proteomes" id="UP000256373"/>
    </source>
</evidence>
<accession>A0A3D8YGF5</accession>
<dbReference type="RefSeq" id="WP_115829513.1">
    <property type="nucleotide sequence ID" value="NZ_QNUL01000002.1"/>
</dbReference>
<name>A0A3D8YGF5_9BACT</name>
<keyword evidence="2" id="KW-1185">Reference proteome</keyword>
<dbReference type="Proteomes" id="UP000256373">
    <property type="component" value="Unassembled WGS sequence"/>
</dbReference>
<comment type="caution">
    <text evidence="1">The sequence shown here is derived from an EMBL/GenBank/DDBJ whole genome shotgun (WGS) entry which is preliminary data.</text>
</comment>
<gene>
    <name evidence="1" type="ORF">DSL64_04865</name>
</gene>
<dbReference type="EMBL" id="QNUL01000002">
    <property type="protein sequence ID" value="REA63762.1"/>
    <property type="molecule type" value="Genomic_DNA"/>
</dbReference>
<organism evidence="1 2">
    <name type="scientific">Dyadobacter luteus</name>
    <dbReference type="NCBI Taxonomy" id="2259619"/>
    <lineage>
        <taxon>Bacteria</taxon>
        <taxon>Pseudomonadati</taxon>
        <taxon>Bacteroidota</taxon>
        <taxon>Cytophagia</taxon>
        <taxon>Cytophagales</taxon>
        <taxon>Spirosomataceae</taxon>
        <taxon>Dyadobacter</taxon>
    </lineage>
</organism>
<sequence>MIEVFKTNIVEPHIAGIVMEVIHLHFRILKASFDLEDCDKVLRIQSESGTVPAAGIIRLLGGMGYLAEILQDEQPTAVQMMMHETKFYPVC</sequence>
<proteinExistence type="predicted"/>
<dbReference type="AlphaFoldDB" id="A0A3D8YGF5"/>
<reference evidence="1 2" key="1">
    <citation type="submission" date="2018-07" db="EMBL/GenBank/DDBJ databases">
        <title>Dyadobacter roseus sp. nov., isolated from rose rhizosphere soil.</title>
        <authorList>
            <person name="Chen L."/>
        </authorList>
    </citation>
    <scope>NUCLEOTIDE SEQUENCE [LARGE SCALE GENOMIC DNA]</scope>
    <source>
        <strain evidence="1 2">RS19</strain>
    </source>
</reference>